<dbReference type="Gene3D" id="3.40.50.300">
    <property type="entry name" value="P-loop containing nucleotide triphosphate hydrolases"/>
    <property type="match status" value="1"/>
</dbReference>
<dbReference type="SUPFAM" id="SSF52540">
    <property type="entry name" value="P-loop containing nucleoside triphosphate hydrolases"/>
    <property type="match status" value="1"/>
</dbReference>
<comment type="caution">
    <text evidence="15">The sequence shown here is derived from an EMBL/GenBank/DDBJ whole genome shotgun (WGS) entry which is preliminary data.</text>
</comment>
<feature type="region of interest" description="Disordered" evidence="11">
    <location>
        <begin position="1"/>
        <end position="21"/>
    </location>
</feature>
<dbReference type="EMBL" id="VITY01000023">
    <property type="protein sequence ID" value="TWB87138.1"/>
    <property type="molecule type" value="Genomic_DNA"/>
</dbReference>
<keyword evidence="8 12" id="KW-1133">Transmembrane helix</keyword>
<dbReference type="PROSITE" id="PS50893">
    <property type="entry name" value="ABC_TRANSPORTER_2"/>
    <property type="match status" value="1"/>
</dbReference>
<evidence type="ECO:0000256" key="5">
    <source>
        <dbReference type="ARBA" id="ARBA00022692"/>
    </source>
</evidence>
<gene>
    <name evidence="15" type="ORF">FBZ93_12369</name>
</gene>
<evidence type="ECO:0000256" key="2">
    <source>
        <dbReference type="ARBA" id="ARBA00005417"/>
    </source>
</evidence>
<feature type="transmembrane region" description="Helical" evidence="12">
    <location>
        <begin position="632"/>
        <end position="654"/>
    </location>
</feature>
<accession>A0A560KV69</accession>
<evidence type="ECO:0000259" key="13">
    <source>
        <dbReference type="PROSITE" id="PS50893"/>
    </source>
</evidence>
<dbReference type="Pfam" id="PF00664">
    <property type="entry name" value="ABC_membrane"/>
    <property type="match status" value="1"/>
</dbReference>
<evidence type="ECO:0000256" key="4">
    <source>
        <dbReference type="ARBA" id="ARBA00022475"/>
    </source>
</evidence>
<dbReference type="InterPro" id="IPR011527">
    <property type="entry name" value="ABC1_TM_dom"/>
</dbReference>
<dbReference type="RefSeq" id="WP_146992909.1">
    <property type="nucleotide sequence ID" value="NZ_VITY01000023.1"/>
</dbReference>
<dbReference type="InterPro" id="IPR003439">
    <property type="entry name" value="ABC_transporter-like_ATP-bd"/>
</dbReference>
<dbReference type="GO" id="GO:0140359">
    <property type="term" value="F:ABC-type transporter activity"/>
    <property type="evidence" value="ECO:0007669"/>
    <property type="project" value="InterPro"/>
</dbReference>
<keyword evidence="5 12" id="KW-0812">Transmembrane</keyword>
<dbReference type="Pfam" id="PF00005">
    <property type="entry name" value="ABC_tran"/>
    <property type="match status" value="1"/>
</dbReference>
<dbReference type="InterPro" id="IPR027417">
    <property type="entry name" value="P-loop_NTPase"/>
</dbReference>
<name>A0A560KV69_9BRAD</name>
<feature type="transmembrane region" description="Helical" evidence="12">
    <location>
        <begin position="666"/>
        <end position="687"/>
    </location>
</feature>
<evidence type="ECO:0000256" key="11">
    <source>
        <dbReference type="SAM" id="MobiDB-lite"/>
    </source>
</evidence>
<evidence type="ECO:0000256" key="12">
    <source>
        <dbReference type="SAM" id="Phobius"/>
    </source>
</evidence>
<feature type="transmembrane region" description="Helical" evidence="12">
    <location>
        <begin position="449"/>
        <end position="467"/>
    </location>
</feature>
<evidence type="ECO:0000256" key="1">
    <source>
        <dbReference type="ARBA" id="ARBA00004651"/>
    </source>
</evidence>
<dbReference type="SMART" id="SM00382">
    <property type="entry name" value="AAA"/>
    <property type="match status" value="1"/>
</dbReference>
<dbReference type="InterPro" id="IPR036640">
    <property type="entry name" value="ABC1_TM_sf"/>
</dbReference>
<feature type="transmembrane region" description="Helical" evidence="12">
    <location>
        <begin position="529"/>
        <end position="548"/>
    </location>
</feature>
<dbReference type="NCBIfam" id="TIGR03797">
    <property type="entry name" value="NHLM_micro_ABC2"/>
    <property type="match status" value="1"/>
</dbReference>
<comment type="function">
    <text evidence="10">Involved in beta-(1--&gt;2)glucan export. Transmembrane domains (TMD) form a pore in the inner membrane and the ATP-binding domain (NBD) is responsible for energy generation.</text>
</comment>
<dbReference type="AlphaFoldDB" id="A0A560KV69"/>
<dbReference type="InterPro" id="IPR017871">
    <property type="entry name" value="ABC_transporter-like_CS"/>
</dbReference>
<keyword evidence="9 12" id="KW-0472">Membrane</keyword>
<dbReference type="InterPro" id="IPR003593">
    <property type="entry name" value="AAA+_ATPase"/>
</dbReference>
<dbReference type="InterPro" id="IPR022515">
    <property type="entry name" value="NHPM_micro_ABC2"/>
</dbReference>
<evidence type="ECO:0000313" key="15">
    <source>
        <dbReference type="EMBL" id="TWB87138.1"/>
    </source>
</evidence>
<reference evidence="15 16" key="1">
    <citation type="submission" date="2019-06" db="EMBL/GenBank/DDBJ databases">
        <title>Genomic Encyclopedia of Type Strains, Phase IV (KMG-V): Genome sequencing to study the core and pangenomes of soil and plant-associated prokaryotes.</title>
        <authorList>
            <person name="Whitman W."/>
        </authorList>
    </citation>
    <scope>NUCLEOTIDE SEQUENCE [LARGE SCALE GENOMIC DNA]</scope>
    <source>
        <strain evidence="15 16">BR 10355</strain>
    </source>
</reference>
<evidence type="ECO:0000256" key="9">
    <source>
        <dbReference type="ARBA" id="ARBA00023136"/>
    </source>
</evidence>
<dbReference type="SUPFAM" id="SSF90123">
    <property type="entry name" value="ABC transporter transmembrane region"/>
    <property type="match status" value="1"/>
</dbReference>
<comment type="subcellular location">
    <subcellularLocation>
        <location evidence="1">Cell membrane</location>
        <topology evidence="1">Multi-pass membrane protein</topology>
    </subcellularLocation>
</comment>
<dbReference type="GO" id="GO:0034040">
    <property type="term" value="F:ATPase-coupled lipid transmembrane transporter activity"/>
    <property type="evidence" value="ECO:0007669"/>
    <property type="project" value="TreeGrafter"/>
</dbReference>
<dbReference type="GO" id="GO:0005524">
    <property type="term" value="F:ATP binding"/>
    <property type="evidence" value="ECO:0007669"/>
    <property type="project" value="UniProtKB-KW"/>
</dbReference>
<proteinExistence type="inferred from homology"/>
<dbReference type="FunFam" id="3.40.50.300:FF:000299">
    <property type="entry name" value="ABC transporter ATP-binding protein/permease"/>
    <property type="match status" value="1"/>
</dbReference>
<feature type="transmembrane region" description="Helical" evidence="12">
    <location>
        <begin position="554"/>
        <end position="577"/>
    </location>
</feature>
<dbReference type="Proteomes" id="UP000321304">
    <property type="component" value="Unassembled WGS sequence"/>
</dbReference>
<dbReference type="PROSITE" id="PS50929">
    <property type="entry name" value="ABC_TM1F"/>
    <property type="match status" value="1"/>
</dbReference>
<keyword evidence="4" id="KW-1003">Cell membrane</keyword>
<evidence type="ECO:0000256" key="6">
    <source>
        <dbReference type="ARBA" id="ARBA00022741"/>
    </source>
</evidence>
<evidence type="ECO:0000259" key="14">
    <source>
        <dbReference type="PROSITE" id="PS50929"/>
    </source>
</evidence>
<evidence type="ECO:0000256" key="7">
    <source>
        <dbReference type="ARBA" id="ARBA00022840"/>
    </source>
</evidence>
<organism evidence="15 16">
    <name type="scientific">Bradyrhizobium macuxiense</name>
    <dbReference type="NCBI Taxonomy" id="1755647"/>
    <lineage>
        <taxon>Bacteria</taxon>
        <taxon>Pseudomonadati</taxon>
        <taxon>Pseudomonadota</taxon>
        <taxon>Alphaproteobacteria</taxon>
        <taxon>Hyphomicrobiales</taxon>
        <taxon>Nitrobacteraceae</taxon>
        <taxon>Bradyrhizobium</taxon>
    </lineage>
</organism>
<evidence type="ECO:0000313" key="16">
    <source>
        <dbReference type="Proteomes" id="UP000321304"/>
    </source>
</evidence>
<keyword evidence="6" id="KW-0547">Nucleotide-binding</keyword>
<dbReference type="PROSITE" id="PS00211">
    <property type="entry name" value="ABC_TRANSPORTER_1"/>
    <property type="match status" value="1"/>
</dbReference>
<dbReference type="OrthoDB" id="9787557at2"/>
<evidence type="ECO:0000256" key="3">
    <source>
        <dbReference type="ARBA" id="ARBA00022448"/>
    </source>
</evidence>
<dbReference type="PANTHER" id="PTHR24221">
    <property type="entry name" value="ATP-BINDING CASSETTE SUB-FAMILY B"/>
    <property type="match status" value="1"/>
</dbReference>
<protein>
    <submittedName>
        <fullName evidence="15">NHLM bacteriocin system ABC transporter ATP-binding protein</fullName>
    </submittedName>
</protein>
<dbReference type="Gene3D" id="1.20.1560.10">
    <property type="entry name" value="ABC transporter type 1, transmembrane domain"/>
    <property type="match status" value="1"/>
</dbReference>
<keyword evidence="3" id="KW-0813">Transport</keyword>
<keyword evidence="7 15" id="KW-0067">ATP-binding</keyword>
<keyword evidence="16" id="KW-1185">Reference proteome</keyword>
<sequence>MSNSIAKDEFATGRPTAPSATRRVAIDPRHPILLNERDQVLEVSAGHVDIFAVETNGVRHHLLRCEIGEVILDLHTACERSAAIGLQLVAVGGPDAEVITVPRSEIASDRLSNWIARLSMLAAGSARSDNASELIGGETRDLHPGERCRGPKRNIVWARIEAGSVKPLDLDLVFEAGIVRIPLTAEVWLKAGESGSRIMAESNAPELPLVWPALDRFHAVIAASLERSLGHQRSSERQQLARRAELTRARTLDALERLSEVITAPSGRAQVELDAGDPLLASCRLVADALGSSITHASRTHPAGQNFDEVLQIARASRLRVRRVKLRDRWWSSDAGPLLGWHGPESAPVALIRDRHGRYTMIDPRQGRRQPVSSSVANDLAPEAVSFYKTLPAHPLRYRDLLSFATGGLSGSMVRMILPIIAIGLLSLIPPLVTNLLVNSVIPRTEFDQLVVCAAALSITAIAIAGLQGMQGLVTLRLEGLLDYKLQAALIDRLLRLPASLFRDYTTGDLVDRSMGIEATRQIVTGRTLRGFTSALFGIFSIGLMLYYDLRLGSIALLLIALRAAAIVATSAVRIYYESQHFNLQGKVSGFVLQLIAGVSKLRVANAASRALARWSGQFALQKRYFIASQRAANVLVVFETAFPLLATLTIFAIASRTNSQLLADLGAFLGFLSAFGQTTAAIGNIASSMSESLVVIPHLTRLKPIFSTAAEITEDRRPSGELLGEIEFSGVTFRYIQGGPIVLDDITLRVSRGEYVAIVGPSGSGKSSLLRLLLDFERPEAGTIFYDGKALNTIETNDVRRQLGVVLQDTKLATGSLYENICGGVDLTLDKAWEAARLAALDADIRQMPMGMHTLVAEGINTLSGGQRQRVLIARALARSPRILLFDEATSALDNQTQAIVGASLERLSVTRIVIAHRLSTIRHADRIVMLVGGKIVQSGSYDELTSGAGAFAEFARRQLMA</sequence>
<feature type="domain" description="ABC transporter" evidence="13">
    <location>
        <begin position="727"/>
        <end position="959"/>
    </location>
</feature>
<evidence type="ECO:0000256" key="8">
    <source>
        <dbReference type="ARBA" id="ARBA00022989"/>
    </source>
</evidence>
<dbReference type="GO" id="GO:0005886">
    <property type="term" value="C:plasma membrane"/>
    <property type="evidence" value="ECO:0007669"/>
    <property type="project" value="UniProtKB-SubCell"/>
</dbReference>
<dbReference type="InterPro" id="IPR039421">
    <property type="entry name" value="Type_1_exporter"/>
</dbReference>
<feature type="transmembrane region" description="Helical" evidence="12">
    <location>
        <begin position="401"/>
        <end position="429"/>
    </location>
</feature>
<feature type="compositionally biased region" description="Basic and acidic residues" evidence="11">
    <location>
        <begin position="1"/>
        <end position="11"/>
    </location>
</feature>
<dbReference type="GO" id="GO:0016887">
    <property type="term" value="F:ATP hydrolysis activity"/>
    <property type="evidence" value="ECO:0007669"/>
    <property type="project" value="InterPro"/>
</dbReference>
<comment type="similarity">
    <text evidence="2">Belongs to the ABC transporter superfamily.</text>
</comment>
<evidence type="ECO:0000256" key="10">
    <source>
        <dbReference type="ARBA" id="ARBA00024722"/>
    </source>
</evidence>
<feature type="domain" description="ABC transmembrane type-1" evidence="14">
    <location>
        <begin position="421"/>
        <end position="692"/>
    </location>
</feature>
<dbReference type="PANTHER" id="PTHR24221:SF654">
    <property type="entry name" value="ATP-BINDING CASSETTE SUB-FAMILY B MEMBER 6"/>
    <property type="match status" value="1"/>
</dbReference>